<keyword evidence="14" id="KW-1185">Reference proteome</keyword>
<dbReference type="Gene3D" id="2.40.170.20">
    <property type="entry name" value="TonB-dependent receptor, beta-barrel domain"/>
    <property type="match status" value="1"/>
</dbReference>
<comment type="subcellular location">
    <subcellularLocation>
        <location evidence="1 8">Cell outer membrane</location>
        <topology evidence="1 8">Multi-pass membrane protein</topology>
    </subcellularLocation>
</comment>
<keyword evidence="7 8" id="KW-0998">Cell outer membrane</keyword>
<feature type="transmembrane region" description="Helical" evidence="10">
    <location>
        <begin position="21"/>
        <end position="41"/>
    </location>
</feature>
<evidence type="ECO:0000256" key="5">
    <source>
        <dbReference type="ARBA" id="ARBA00023077"/>
    </source>
</evidence>
<evidence type="ECO:0000256" key="1">
    <source>
        <dbReference type="ARBA" id="ARBA00004571"/>
    </source>
</evidence>
<evidence type="ECO:0000313" key="14">
    <source>
        <dbReference type="Proteomes" id="UP001597440"/>
    </source>
</evidence>
<evidence type="ECO:0000256" key="4">
    <source>
        <dbReference type="ARBA" id="ARBA00022692"/>
    </source>
</evidence>
<evidence type="ECO:0000256" key="3">
    <source>
        <dbReference type="ARBA" id="ARBA00022452"/>
    </source>
</evidence>
<proteinExistence type="inferred from homology"/>
<dbReference type="InterPro" id="IPR023997">
    <property type="entry name" value="TonB-dep_OMP_SusC/RagA_CS"/>
</dbReference>
<evidence type="ECO:0000256" key="7">
    <source>
        <dbReference type="ARBA" id="ARBA00023237"/>
    </source>
</evidence>
<reference evidence="14" key="1">
    <citation type="journal article" date="2019" name="Int. J. Syst. Evol. Microbiol.">
        <title>The Global Catalogue of Microorganisms (GCM) 10K type strain sequencing project: providing services to taxonomists for standard genome sequencing and annotation.</title>
        <authorList>
            <consortium name="The Broad Institute Genomics Platform"/>
            <consortium name="The Broad Institute Genome Sequencing Center for Infectious Disease"/>
            <person name="Wu L."/>
            <person name="Ma J."/>
        </authorList>
    </citation>
    <scope>NUCLEOTIDE SEQUENCE [LARGE SCALE GENOMIC DNA]</scope>
    <source>
        <strain evidence="14">KCTC 52298</strain>
    </source>
</reference>
<evidence type="ECO:0000256" key="6">
    <source>
        <dbReference type="ARBA" id="ARBA00023136"/>
    </source>
</evidence>
<dbReference type="Pfam" id="PF00593">
    <property type="entry name" value="TonB_dep_Rec_b-barrel"/>
    <property type="match status" value="1"/>
</dbReference>
<dbReference type="Gene3D" id="2.170.130.10">
    <property type="entry name" value="TonB-dependent receptor, plug domain"/>
    <property type="match status" value="1"/>
</dbReference>
<keyword evidence="3 8" id="KW-1134">Transmembrane beta strand</keyword>
<sequence length="1183" mass="133869">MDNNHGYRCNLHAIYRRLRWNIMRIQLVISILFLVVLQLHADNSYAQHITIRGKNLDLTSVLKTFKQQSGYDLLYSAAEVKKEADPVNIELVNVPVQVALREIFKGQKELEYALDQNAVIIRKKSGRVEKPAMTENNMPQQQPIRARVTNEKGEPLVGASIYVLDAEGKRTAVQTKTDEEGYFELPKDQVGAKLELGYLGYMAQKLTARVDMGIIVLKPFSAEVEEVMVNTGYYAIPKERATGAFSHIDNELLNRTNGTNILDRLEGVAGSMLFDRRNLEGENVNGRPEIRVRGLNSIDSDSSPLIVLDNFPYDGDISTINPNDIESVTVLKDAAAASIWGAKAGNGVIVINTKQGKYNKPTAINFNTNHTFGNKPDLFYNQKYLPAATVMAIQKELFERGTYLEQNQTRIPAYVELLIAKRDGKVTDQEFTDQEALFASTDLREQSLKYLYRTQYTGQYSIGISGGTGKHRYSFNTGYDKSRANIIGNEDRRINLSFQNAFKIGDNLEFNGGLWYTSQYAAANGLGYSSALNTDIYLPLVDMEGNPSYLTKTYRLRYQQQAPQIGLLDWLYRPIQEVNLTDNQNREMEWRINTGINYNLPLGIQLQAFYQYTQGTGKEQTYHDKDSYFARNLVNRFTQSNGTRVIPYGGIMEYEQPREHQTHSGRLQFNFNRTMASLHVLSALAGTEIRQTVFQTIPGLTLYNFNPETWSADFMVDYKTLNPTRPTGSSRIPSKTLSPSKNNGRNLSYYGNASYGYDNRYLWSGSIRWDGSNLLGVKSNQRGTVLWSTGLSWNIGNEQFFKNEVMNQLRLRATYGCAGNIDKSQSHYPTISYTVDPITGLTAANLNHPGNPALKWEQVNTFNLGVDAGFIADRIMLSLDLYRKKAKDLLGNRILDPSTGVTGIFKLNYAGMETEGIDVQLSSKNFKGVFNWNTDLLLNYTANKITNFKNIPITNITEYINNPPPMEGKSFDNIYAYRWNGLSSKTGYPIVYIDGKETTDYIAYVNQLTFDDLIEAGSTVPKLFGSLRNTWSWKGWQLSTLLSFKSGFVFRRSSMGSGQEYASTPYYHMDYFKRWTQPGDELFTDVPAWSKTTSSSTGWTLYRDSEALVINGASIRMQDIQASYLLPLRWHSTAKRNMDLKIFAGIKNVGILWRANKEGIDPDYPMASYPPPRVINVGINLNF</sequence>
<comment type="caution">
    <text evidence="13">The sequence shown here is derived from an EMBL/GenBank/DDBJ whole genome shotgun (WGS) entry which is preliminary data.</text>
</comment>
<organism evidence="13 14">
    <name type="scientific">Sphingobacterium tabacisoli</name>
    <dbReference type="NCBI Taxonomy" id="2044855"/>
    <lineage>
        <taxon>Bacteria</taxon>
        <taxon>Pseudomonadati</taxon>
        <taxon>Bacteroidota</taxon>
        <taxon>Sphingobacteriia</taxon>
        <taxon>Sphingobacteriales</taxon>
        <taxon>Sphingobacteriaceae</taxon>
        <taxon>Sphingobacterium</taxon>
    </lineage>
</organism>
<evidence type="ECO:0000259" key="12">
    <source>
        <dbReference type="Pfam" id="PF07715"/>
    </source>
</evidence>
<evidence type="ECO:0000313" key="13">
    <source>
        <dbReference type="EMBL" id="MFD2555109.1"/>
    </source>
</evidence>
<dbReference type="InterPro" id="IPR008969">
    <property type="entry name" value="CarboxyPept-like_regulatory"/>
</dbReference>
<dbReference type="InterPro" id="IPR000531">
    <property type="entry name" value="Beta-barrel_TonB"/>
</dbReference>
<dbReference type="InterPro" id="IPR039426">
    <property type="entry name" value="TonB-dep_rcpt-like"/>
</dbReference>
<keyword evidence="4 8" id="KW-0812">Transmembrane</keyword>
<comment type="similarity">
    <text evidence="8 9">Belongs to the TonB-dependent receptor family.</text>
</comment>
<evidence type="ECO:0000259" key="11">
    <source>
        <dbReference type="Pfam" id="PF00593"/>
    </source>
</evidence>
<evidence type="ECO:0000256" key="9">
    <source>
        <dbReference type="RuleBase" id="RU003357"/>
    </source>
</evidence>
<keyword evidence="5 9" id="KW-0798">TonB box</keyword>
<keyword evidence="10" id="KW-1133">Transmembrane helix</keyword>
<dbReference type="NCBIfam" id="TIGR04056">
    <property type="entry name" value="OMP_RagA_SusC"/>
    <property type="match status" value="1"/>
</dbReference>
<dbReference type="EMBL" id="JBHULD010000014">
    <property type="protein sequence ID" value="MFD2555109.1"/>
    <property type="molecule type" value="Genomic_DNA"/>
</dbReference>
<dbReference type="NCBIfam" id="TIGR04057">
    <property type="entry name" value="SusC_RagA_signa"/>
    <property type="match status" value="1"/>
</dbReference>
<protein>
    <submittedName>
        <fullName evidence="13">SusC/RagA family TonB-linked outer membrane protein</fullName>
    </submittedName>
</protein>
<dbReference type="Proteomes" id="UP001597440">
    <property type="component" value="Unassembled WGS sequence"/>
</dbReference>
<accession>A0ABW5L275</accession>
<dbReference type="SUPFAM" id="SSF49464">
    <property type="entry name" value="Carboxypeptidase regulatory domain-like"/>
    <property type="match status" value="1"/>
</dbReference>
<dbReference type="SUPFAM" id="SSF56935">
    <property type="entry name" value="Porins"/>
    <property type="match status" value="1"/>
</dbReference>
<dbReference type="InterPro" id="IPR023996">
    <property type="entry name" value="TonB-dep_OMP_SusC/RagA"/>
</dbReference>
<keyword evidence="2 8" id="KW-0813">Transport</keyword>
<gene>
    <name evidence="13" type="ORF">ACFSQW_11950</name>
</gene>
<evidence type="ECO:0000256" key="10">
    <source>
        <dbReference type="SAM" id="Phobius"/>
    </source>
</evidence>
<keyword evidence="6 8" id="KW-0472">Membrane</keyword>
<dbReference type="PROSITE" id="PS52016">
    <property type="entry name" value="TONB_DEPENDENT_REC_3"/>
    <property type="match status" value="1"/>
</dbReference>
<dbReference type="InterPro" id="IPR037066">
    <property type="entry name" value="Plug_dom_sf"/>
</dbReference>
<evidence type="ECO:0000256" key="2">
    <source>
        <dbReference type="ARBA" id="ARBA00022448"/>
    </source>
</evidence>
<name>A0ABW5L275_9SPHI</name>
<dbReference type="RefSeq" id="WP_380892904.1">
    <property type="nucleotide sequence ID" value="NZ_JBHULD010000014.1"/>
</dbReference>
<dbReference type="InterPro" id="IPR012910">
    <property type="entry name" value="Plug_dom"/>
</dbReference>
<feature type="domain" description="TonB-dependent receptor plug" evidence="12">
    <location>
        <begin position="238"/>
        <end position="348"/>
    </location>
</feature>
<dbReference type="Pfam" id="PF07715">
    <property type="entry name" value="Plug"/>
    <property type="match status" value="1"/>
</dbReference>
<dbReference type="InterPro" id="IPR036942">
    <property type="entry name" value="Beta-barrel_TonB_sf"/>
</dbReference>
<feature type="domain" description="TonB-dependent receptor-like beta-barrel" evidence="11">
    <location>
        <begin position="573"/>
        <end position="1031"/>
    </location>
</feature>
<evidence type="ECO:0000256" key="8">
    <source>
        <dbReference type="PROSITE-ProRule" id="PRU01360"/>
    </source>
</evidence>